<feature type="region of interest" description="Disordered" evidence="1">
    <location>
        <begin position="42"/>
        <end position="61"/>
    </location>
</feature>
<proteinExistence type="predicted"/>
<comment type="caution">
    <text evidence="2">The sequence shown here is derived from an EMBL/GenBank/DDBJ whole genome shotgun (WGS) entry which is preliminary data.</text>
</comment>
<dbReference type="RefSeq" id="WP_067503468.1">
    <property type="nucleotide sequence ID" value="NZ_CP107943.1"/>
</dbReference>
<dbReference type="AlphaFoldDB" id="A0A366DQ84"/>
<feature type="region of interest" description="Disordered" evidence="1">
    <location>
        <begin position="1"/>
        <end position="22"/>
    </location>
</feature>
<keyword evidence="3" id="KW-1185">Reference proteome</keyword>
<dbReference type="EMBL" id="QNRE01000004">
    <property type="protein sequence ID" value="RBO91434.1"/>
    <property type="molecule type" value="Genomic_DNA"/>
</dbReference>
<dbReference type="Proteomes" id="UP000252586">
    <property type="component" value="Unassembled WGS sequence"/>
</dbReference>
<evidence type="ECO:0000313" key="3">
    <source>
        <dbReference type="Proteomes" id="UP000252586"/>
    </source>
</evidence>
<dbReference type="OrthoDB" id="4562583at2"/>
<name>A0A366DQ84_9NOCA</name>
<evidence type="ECO:0000313" key="2">
    <source>
        <dbReference type="EMBL" id="RBO91434.1"/>
    </source>
</evidence>
<organism evidence="2 3">
    <name type="scientific">Nocardia puris</name>
    <dbReference type="NCBI Taxonomy" id="208602"/>
    <lineage>
        <taxon>Bacteria</taxon>
        <taxon>Bacillati</taxon>
        <taxon>Actinomycetota</taxon>
        <taxon>Actinomycetes</taxon>
        <taxon>Mycobacteriales</taxon>
        <taxon>Nocardiaceae</taxon>
        <taxon>Nocardia</taxon>
    </lineage>
</organism>
<protein>
    <submittedName>
        <fullName evidence="2">Uncharacterized protein</fullName>
    </submittedName>
</protein>
<sequence length="61" mass="6759">MTDLEFDADSPAMIDPDTSTPISRAAGRLQRALPPGWRVEVVDPQTRPDRDPALRVVMPDD</sequence>
<accession>A0A366DQ84</accession>
<reference evidence="2 3" key="1">
    <citation type="submission" date="2018-06" db="EMBL/GenBank/DDBJ databases">
        <title>Genomic Encyclopedia of Type Strains, Phase IV (KMG-IV): sequencing the most valuable type-strain genomes for metagenomic binning, comparative biology and taxonomic classification.</title>
        <authorList>
            <person name="Goeker M."/>
        </authorList>
    </citation>
    <scope>NUCLEOTIDE SEQUENCE [LARGE SCALE GENOMIC DNA]</scope>
    <source>
        <strain evidence="2 3">DSM 44599</strain>
    </source>
</reference>
<gene>
    <name evidence="2" type="ORF">DFR74_104136</name>
</gene>
<evidence type="ECO:0000256" key="1">
    <source>
        <dbReference type="SAM" id="MobiDB-lite"/>
    </source>
</evidence>